<keyword evidence="1" id="KW-0732">Signal</keyword>
<accession>A0ABZ2Z7B2</accession>
<protein>
    <recommendedName>
        <fullName evidence="4">DUF1579 domain-containing protein</fullName>
    </recommendedName>
</protein>
<reference evidence="2 3" key="1">
    <citation type="submission" date="2024-03" db="EMBL/GenBank/DDBJ databases">
        <title>Chitinophaga caseinilytica sp. nov., a casein hydrolysing bacterium isolated from forest soil.</title>
        <authorList>
            <person name="Lee D.S."/>
            <person name="Han D.M."/>
            <person name="Baek J.H."/>
            <person name="Choi D.G."/>
            <person name="Jeon J.H."/>
            <person name="Jeon C.O."/>
        </authorList>
    </citation>
    <scope>NUCLEOTIDE SEQUENCE [LARGE SCALE GENOMIC DNA]</scope>
    <source>
        <strain evidence="2 3">KACC 19118</strain>
    </source>
</reference>
<dbReference type="PROSITE" id="PS51257">
    <property type="entry name" value="PROKAR_LIPOPROTEIN"/>
    <property type="match status" value="1"/>
</dbReference>
<evidence type="ECO:0000313" key="3">
    <source>
        <dbReference type="Proteomes" id="UP001449657"/>
    </source>
</evidence>
<keyword evidence="3" id="KW-1185">Reference proteome</keyword>
<feature type="signal peptide" evidence="1">
    <location>
        <begin position="1"/>
        <end position="18"/>
    </location>
</feature>
<name>A0ABZ2Z7B2_9BACT</name>
<evidence type="ECO:0000256" key="1">
    <source>
        <dbReference type="SAM" id="SignalP"/>
    </source>
</evidence>
<gene>
    <name evidence="2" type="ORF">WJU22_08055</name>
</gene>
<evidence type="ECO:0008006" key="4">
    <source>
        <dbReference type="Google" id="ProtNLM"/>
    </source>
</evidence>
<dbReference type="Proteomes" id="UP001449657">
    <property type="component" value="Chromosome"/>
</dbReference>
<dbReference type="RefSeq" id="WP_341842725.1">
    <property type="nucleotide sequence ID" value="NZ_CP149792.1"/>
</dbReference>
<proteinExistence type="predicted"/>
<sequence>MKYCIFLLMIVAAGCGSATGSQQNTDSTALNADSLASADARARAEAFLQLFPSVNPNDLAVESPQTDSNGVMKGMVGKWLDSSMVKFLPDNWAEGEIGVPGELYGGYFAVGKFSMGDYEMLLLRAPGEYQSSRIQLLAWHKPTARVKDHIMLADEWGDAGDAQQTYSWLHPDGKELEVRMAVLTSYQDPEDTVGRSESSTDYAIFRFRNDAFDTTGMKQRRNEAFFRAKFKDSYQVPDSIYVEYHPNSNSDSHE</sequence>
<evidence type="ECO:0000313" key="2">
    <source>
        <dbReference type="EMBL" id="WZN48126.1"/>
    </source>
</evidence>
<feature type="chain" id="PRO_5045309638" description="DUF1579 domain-containing protein" evidence="1">
    <location>
        <begin position="19"/>
        <end position="254"/>
    </location>
</feature>
<dbReference type="EMBL" id="CP150096">
    <property type="protein sequence ID" value="WZN48126.1"/>
    <property type="molecule type" value="Genomic_DNA"/>
</dbReference>
<organism evidence="2 3">
    <name type="scientific">Chitinophaga caseinilytica</name>
    <dbReference type="NCBI Taxonomy" id="2267521"/>
    <lineage>
        <taxon>Bacteria</taxon>
        <taxon>Pseudomonadati</taxon>
        <taxon>Bacteroidota</taxon>
        <taxon>Chitinophagia</taxon>
        <taxon>Chitinophagales</taxon>
        <taxon>Chitinophagaceae</taxon>
        <taxon>Chitinophaga</taxon>
    </lineage>
</organism>